<comment type="caution">
    <text evidence="7">The sequence shown here is derived from an EMBL/GenBank/DDBJ whole genome shotgun (WGS) entry which is preliminary data.</text>
</comment>
<evidence type="ECO:0008006" key="9">
    <source>
        <dbReference type="Google" id="ProtNLM"/>
    </source>
</evidence>
<keyword evidence="2" id="KW-0251">Elongation factor</keyword>
<dbReference type="InterPro" id="IPR018940">
    <property type="entry name" value="EF-1_beta_acid_region_euk"/>
</dbReference>
<keyword evidence="8" id="KW-1185">Reference proteome</keyword>
<dbReference type="FunFam" id="3.30.70.60:FF:000001">
    <property type="entry name" value="Elongation factor 1-beta 1 like"/>
    <property type="match status" value="1"/>
</dbReference>
<protein>
    <recommendedName>
        <fullName evidence="9">Elongation factor 1-beta</fullName>
    </recommendedName>
</protein>
<dbReference type="CDD" id="cd00292">
    <property type="entry name" value="EF1B"/>
    <property type="match status" value="1"/>
</dbReference>
<dbReference type="AlphaFoldDB" id="A0A8H5D465"/>
<dbReference type="SMART" id="SM00888">
    <property type="entry name" value="EF1_GNE"/>
    <property type="match status" value="1"/>
</dbReference>
<dbReference type="GO" id="GO:0003746">
    <property type="term" value="F:translation elongation factor activity"/>
    <property type="evidence" value="ECO:0007669"/>
    <property type="project" value="UniProtKB-KW"/>
</dbReference>
<organism evidence="7 8">
    <name type="scientific">Leucocoprinus leucothites</name>
    <dbReference type="NCBI Taxonomy" id="201217"/>
    <lineage>
        <taxon>Eukaryota</taxon>
        <taxon>Fungi</taxon>
        <taxon>Dikarya</taxon>
        <taxon>Basidiomycota</taxon>
        <taxon>Agaricomycotina</taxon>
        <taxon>Agaricomycetes</taxon>
        <taxon>Agaricomycetidae</taxon>
        <taxon>Agaricales</taxon>
        <taxon>Agaricineae</taxon>
        <taxon>Agaricaceae</taxon>
        <taxon>Leucocoprinus</taxon>
    </lineage>
</organism>
<gene>
    <name evidence="7" type="ORF">D9756_007960</name>
</gene>
<dbReference type="PROSITE" id="PS00824">
    <property type="entry name" value="EF1BD_1"/>
    <property type="match status" value="1"/>
</dbReference>
<sequence length="803" mass="89663">MSVNLQKLNEHLATRSYVEGYTPSQADVHVFKAISSAPDAKSAPHVARWYTHINSYASEHTSLPGSSTAGEAFFGGAEAPAAKADDGDDDEIDLFGSDEEEDAEAEKIKAQRVAEYNAKKANKPKTVAKSVVTLDVKPWDDETDMAALEAAVRAIEQDGLLWGASKLVPIGYGIRKLQLTLVVEDEKVSMDELQEKIADIEEYVQSSDIAAMQTGFNSLSVVHLSSMASLLEALPSDILLHVALQVTIDSSPPWSTPRLILPLLLTSSTLYRTLCMKSCPHLYADIFRVTFDTRAILRRCKFQVTDSVLASELVVRCEMLRRVRRRSLSLDELRADLWTALWMVHESDGRNESHLRDAHLPEYLLEILSHWDDNGQDLTRELGSLVIWVLGFTLTQQHIQSLKPKVKITFLRFLLPYSRNVHVDAANAINSFSAPMSRVLSRDQTAGTSDGPVQFTHNDVTIRHQLRYQHGTEPIVRYGRKWVPDCPDLTTAAINLVFCLKETEPMAIPEHLPETRLIALATQRSGPTKEDVRKIRGYNTKLFADTIPIDCLPPDSVQRTCGQRSKWHDLESYRMVLGAQGVTEVKALSMMCGRMTGAWEGFYRQIASIGEVAVPTPGTVGHERQHHAPPDFICLKPMQSVLAEYVCFADKNPNFPVIGDESEVRNLPKLCLETEAGFELDGRKYERLAADSDPRRENSQERETREPVDIVLLGETIEDHEQAWGGFRFAGRIRKDGSIILKREAKEDGGDAFSGTWIFEGRLRFGTVFVGTASPSAGTPDNSPAVVRSIFSMQKRVKDFTSW</sequence>
<feature type="compositionally biased region" description="Acidic residues" evidence="4">
    <location>
        <begin position="86"/>
        <end position="102"/>
    </location>
</feature>
<feature type="domain" description="Translation elongation factor EF1B beta/delta subunit guanine nucleotide exchange" evidence="5">
    <location>
        <begin position="129"/>
        <end position="215"/>
    </location>
</feature>
<dbReference type="GO" id="GO:0005085">
    <property type="term" value="F:guanyl-nucleotide exchange factor activity"/>
    <property type="evidence" value="ECO:0007669"/>
    <property type="project" value="TreeGrafter"/>
</dbReference>
<dbReference type="Gene3D" id="3.30.70.60">
    <property type="match status" value="1"/>
</dbReference>
<dbReference type="InterPro" id="IPR001326">
    <property type="entry name" value="Transl_elong_EF1B_B/D_CS"/>
</dbReference>
<dbReference type="Gene3D" id="1.20.1050.130">
    <property type="match status" value="1"/>
</dbReference>
<evidence type="ECO:0000256" key="3">
    <source>
        <dbReference type="ARBA" id="ARBA00022917"/>
    </source>
</evidence>
<evidence type="ECO:0000313" key="8">
    <source>
        <dbReference type="Proteomes" id="UP000559027"/>
    </source>
</evidence>
<dbReference type="InterPro" id="IPR036219">
    <property type="entry name" value="eEF-1beta-like_sf"/>
</dbReference>
<dbReference type="EMBL" id="JAACJO010000010">
    <property type="protein sequence ID" value="KAF5353314.1"/>
    <property type="molecule type" value="Genomic_DNA"/>
</dbReference>
<accession>A0A8H5D465</accession>
<dbReference type="InterPro" id="IPR049720">
    <property type="entry name" value="EF1B_bsu/dsu"/>
</dbReference>
<dbReference type="PANTHER" id="PTHR11595">
    <property type="entry name" value="EF-HAND AND COILED-COIL DOMAIN-CONTAINING FAMILY MEMBER"/>
    <property type="match status" value="1"/>
</dbReference>
<comment type="similarity">
    <text evidence="1">Belongs to the EF-1-beta/EF-1-delta family.</text>
</comment>
<evidence type="ECO:0000313" key="7">
    <source>
        <dbReference type="EMBL" id="KAF5353314.1"/>
    </source>
</evidence>
<dbReference type="OrthoDB" id="3007819at2759"/>
<evidence type="ECO:0000256" key="1">
    <source>
        <dbReference type="ARBA" id="ARBA00007411"/>
    </source>
</evidence>
<name>A0A8H5D465_9AGAR</name>
<dbReference type="SMART" id="SM01182">
    <property type="entry name" value="EF-1_beta_acid"/>
    <property type="match status" value="1"/>
</dbReference>
<dbReference type="SUPFAM" id="SSF47616">
    <property type="entry name" value="GST C-terminal domain-like"/>
    <property type="match status" value="1"/>
</dbReference>
<evidence type="ECO:0000256" key="4">
    <source>
        <dbReference type="SAM" id="MobiDB-lite"/>
    </source>
</evidence>
<dbReference type="Pfam" id="PF10587">
    <property type="entry name" value="EF-1_beta_acid"/>
    <property type="match status" value="1"/>
</dbReference>
<dbReference type="GO" id="GO:0005853">
    <property type="term" value="C:eukaryotic translation elongation factor 1 complex"/>
    <property type="evidence" value="ECO:0007669"/>
    <property type="project" value="InterPro"/>
</dbReference>
<proteinExistence type="inferred from homology"/>
<evidence type="ECO:0000256" key="2">
    <source>
        <dbReference type="ARBA" id="ARBA00022768"/>
    </source>
</evidence>
<dbReference type="Pfam" id="PF00736">
    <property type="entry name" value="EF1_GNE"/>
    <property type="match status" value="1"/>
</dbReference>
<dbReference type="PANTHER" id="PTHR11595:SF21">
    <property type="entry name" value="ELONGATION FACTOR 1-BETA"/>
    <property type="match status" value="1"/>
</dbReference>
<dbReference type="InterPro" id="IPR014717">
    <property type="entry name" value="Transl_elong_EF1B/ribsomal_bS6"/>
</dbReference>
<evidence type="ECO:0000259" key="6">
    <source>
        <dbReference type="SMART" id="SM01182"/>
    </source>
</evidence>
<dbReference type="SUPFAM" id="SSF54984">
    <property type="entry name" value="eEF-1beta-like"/>
    <property type="match status" value="1"/>
</dbReference>
<keyword evidence="3" id="KW-0648">Protein biosynthesis</keyword>
<reference evidence="7 8" key="1">
    <citation type="journal article" date="2020" name="ISME J.">
        <title>Uncovering the hidden diversity of litter-decomposition mechanisms in mushroom-forming fungi.</title>
        <authorList>
            <person name="Floudas D."/>
            <person name="Bentzer J."/>
            <person name="Ahren D."/>
            <person name="Johansson T."/>
            <person name="Persson P."/>
            <person name="Tunlid A."/>
        </authorList>
    </citation>
    <scope>NUCLEOTIDE SEQUENCE [LARGE SCALE GENOMIC DNA]</scope>
    <source>
        <strain evidence="7 8">CBS 146.42</strain>
    </source>
</reference>
<evidence type="ECO:0000259" key="5">
    <source>
        <dbReference type="SMART" id="SM00888"/>
    </source>
</evidence>
<dbReference type="GO" id="GO:0005829">
    <property type="term" value="C:cytosol"/>
    <property type="evidence" value="ECO:0007669"/>
    <property type="project" value="TreeGrafter"/>
</dbReference>
<dbReference type="InterPro" id="IPR014038">
    <property type="entry name" value="EF1B_bsu/dsu_GNE"/>
</dbReference>
<feature type="region of interest" description="Disordered" evidence="4">
    <location>
        <begin position="79"/>
        <end position="102"/>
    </location>
</feature>
<dbReference type="InterPro" id="IPR036282">
    <property type="entry name" value="Glutathione-S-Trfase_C_sf"/>
</dbReference>
<dbReference type="Proteomes" id="UP000559027">
    <property type="component" value="Unassembled WGS sequence"/>
</dbReference>
<feature type="domain" description="Elongation factor 1 beta central acidic region eukaryote" evidence="6">
    <location>
        <begin position="94"/>
        <end position="120"/>
    </location>
</feature>